<dbReference type="Pfam" id="PF01343">
    <property type="entry name" value="Peptidase_S49"/>
    <property type="match status" value="2"/>
</dbReference>
<proteinExistence type="inferred from homology"/>
<dbReference type="InterPro" id="IPR002142">
    <property type="entry name" value="Peptidase_S49"/>
</dbReference>
<evidence type="ECO:0000256" key="3">
    <source>
        <dbReference type="ARBA" id="ARBA00022801"/>
    </source>
</evidence>
<evidence type="ECO:0000256" key="2">
    <source>
        <dbReference type="ARBA" id="ARBA00022670"/>
    </source>
</evidence>
<keyword evidence="7" id="KW-1185">Reference proteome</keyword>
<dbReference type="EMBL" id="CP117417">
    <property type="protein sequence ID" value="WCT76540.1"/>
    <property type="molecule type" value="Genomic_DNA"/>
</dbReference>
<evidence type="ECO:0000256" key="1">
    <source>
        <dbReference type="ARBA" id="ARBA00008683"/>
    </source>
</evidence>
<accession>A0ABY7TW01</accession>
<feature type="domain" description="Peptidase S49" evidence="5">
    <location>
        <begin position="125"/>
        <end position="271"/>
    </location>
</feature>
<evidence type="ECO:0000313" key="6">
    <source>
        <dbReference type="EMBL" id="WCT76540.1"/>
    </source>
</evidence>
<evidence type="ECO:0000256" key="4">
    <source>
        <dbReference type="ARBA" id="ARBA00022825"/>
    </source>
</evidence>
<dbReference type="InterPro" id="IPR004634">
    <property type="entry name" value="Pept_S49_pIV"/>
</dbReference>
<evidence type="ECO:0000313" key="7">
    <source>
        <dbReference type="Proteomes" id="UP001218231"/>
    </source>
</evidence>
<keyword evidence="3" id="KW-0378">Hydrolase</keyword>
<organism evidence="6 7">
    <name type="scientific">Novosphingobium humi</name>
    <dbReference type="NCBI Taxonomy" id="2282397"/>
    <lineage>
        <taxon>Bacteria</taxon>
        <taxon>Pseudomonadati</taxon>
        <taxon>Pseudomonadota</taxon>
        <taxon>Alphaproteobacteria</taxon>
        <taxon>Sphingomonadales</taxon>
        <taxon>Sphingomonadaceae</taxon>
        <taxon>Novosphingobium</taxon>
    </lineage>
</organism>
<reference evidence="6 7" key="1">
    <citation type="submission" date="2023-02" db="EMBL/GenBank/DDBJ databases">
        <title>Genome sequence of Novosphingobium humi KACC 19094.</title>
        <authorList>
            <person name="Kim S."/>
            <person name="Heo J."/>
            <person name="Kwon S.-W."/>
        </authorList>
    </citation>
    <scope>NUCLEOTIDE SEQUENCE [LARGE SCALE GENOMIC DNA]</scope>
    <source>
        <strain evidence="6 7">KACC 19094</strain>
    </source>
</reference>
<dbReference type="Gene3D" id="6.20.330.10">
    <property type="match status" value="1"/>
</dbReference>
<keyword evidence="2" id="KW-0645">Protease</keyword>
<gene>
    <name evidence="6" type="primary">sppA</name>
    <name evidence="6" type="ORF">PQ457_11410</name>
</gene>
<dbReference type="InterPro" id="IPR047217">
    <property type="entry name" value="S49_SppA_67K_type_N"/>
</dbReference>
<dbReference type="SUPFAM" id="SSF52096">
    <property type="entry name" value="ClpP/crotonase"/>
    <property type="match status" value="2"/>
</dbReference>
<dbReference type="NCBIfam" id="TIGR00705">
    <property type="entry name" value="SppA_67K"/>
    <property type="match status" value="1"/>
</dbReference>
<dbReference type="InterPro" id="IPR047272">
    <property type="entry name" value="S49_SppA_C"/>
</dbReference>
<protein>
    <submittedName>
        <fullName evidence="6">Signal peptide peptidase SppA</fullName>
    </submittedName>
</protein>
<dbReference type="PANTHER" id="PTHR33209:SF1">
    <property type="entry name" value="PEPTIDASE S49 DOMAIN-CONTAINING PROTEIN"/>
    <property type="match status" value="1"/>
</dbReference>
<dbReference type="InterPro" id="IPR029045">
    <property type="entry name" value="ClpP/crotonase-like_dom_sf"/>
</dbReference>
<dbReference type="RefSeq" id="WP_273616979.1">
    <property type="nucleotide sequence ID" value="NZ_CP117417.1"/>
</dbReference>
<comment type="similarity">
    <text evidence="1">Belongs to the peptidase S49 family.</text>
</comment>
<feature type="domain" description="Peptidase S49" evidence="5">
    <location>
        <begin position="379"/>
        <end position="530"/>
    </location>
</feature>
<dbReference type="Proteomes" id="UP001218231">
    <property type="component" value="Chromosome"/>
</dbReference>
<dbReference type="PANTHER" id="PTHR33209">
    <property type="entry name" value="PROTEASE 4"/>
    <property type="match status" value="1"/>
</dbReference>
<dbReference type="Gene3D" id="3.90.226.10">
    <property type="entry name" value="2-enoyl-CoA Hydratase, Chain A, domain 1"/>
    <property type="match status" value="2"/>
</dbReference>
<name>A0ABY7TW01_9SPHN</name>
<dbReference type="PIRSF" id="PIRSF001217">
    <property type="entry name" value="Protease_4_SppA"/>
    <property type="match status" value="1"/>
</dbReference>
<dbReference type="CDD" id="cd07023">
    <property type="entry name" value="S49_Sppa_N_C"/>
    <property type="match status" value="1"/>
</dbReference>
<keyword evidence="4" id="KW-0720">Serine protease</keyword>
<sequence>MTFANSVWRLLVAIKDGLVLALLLLFFGALYAALSARPAAPQLREGALLIEMKGAVVEELQKTDLQSVLTGNVGDPELRERDVIRALRGAATDEKIKAVAIDMSKFGGAGFVHAVEIGDAMDVVRKAKKPVLVYGTMLGDRGLLIASHASEIWIDPLGGAYVEGLGGQNLYFAKLLERLKISAHVFRVGTYKDFVEPYIRDSMSEPSREARKALLDTIFAQWRENVLKARPKAQVDKVVADPVGWFKASGGDAAKASLAAGLVDKIGTRAEWGDAIAKIAGEDKSGDEVPAPGSFAHTTLAAWLAGHPESKGGRAIGVVTVAGEITDGKAGPGSAGGERIAKLIDAASTQKLAALVVRVDSPGGSVTGSEAIRAAILRQKARGVPVVISMANVAASGGYWVSTSGAKIFAQPGTITGSIGIFAVIPSFERALEGWGVKGDGVRTGPLAGQPDVLTGLTPEIEQILQANIESGYGRFVGLVAASRKKTPEEVDRIAQGRVWDGGTARQIGLIDGFGGLDTALAEAASRAGIKDGAWHAVWLGDEVGPVDKILRQFGAQDNETGGEDDAALDWVGMVTQRQRARLASAVVGAQRLMAVRGAQAYCLECEAGGAERPVASQMGQNRPWLMVLARWLTL</sequence>
<evidence type="ECO:0000259" key="5">
    <source>
        <dbReference type="Pfam" id="PF01343"/>
    </source>
</evidence>
<dbReference type="CDD" id="cd07018">
    <property type="entry name" value="S49_SppA_67K_type"/>
    <property type="match status" value="1"/>
</dbReference>